<dbReference type="Gene3D" id="2.60.40.1250">
    <property type="entry name" value="Thiol:disulfide interchange protein DsbD, N-terminal domain"/>
    <property type="match status" value="1"/>
</dbReference>
<organism evidence="3">
    <name type="scientific">uncultured Pyrinomonadaceae bacterium</name>
    <dbReference type="NCBI Taxonomy" id="2283094"/>
    <lineage>
        <taxon>Bacteria</taxon>
        <taxon>Pseudomonadati</taxon>
        <taxon>Acidobacteriota</taxon>
        <taxon>Blastocatellia</taxon>
        <taxon>Blastocatellales</taxon>
        <taxon>Pyrinomonadaceae</taxon>
        <taxon>environmental samples</taxon>
    </lineage>
</organism>
<feature type="chain" id="PRO_5026974108" description="Thiol:disulfide interchange protein DsbD N-terminal domain-containing protein" evidence="1">
    <location>
        <begin position="19"/>
        <end position="153"/>
    </location>
</feature>
<keyword evidence="1" id="KW-0732">Signal</keyword>
<name>A0A6J4PL45_9BACT</name>
<dbReference type="SUPFAM" id="SSF74863">
    <property type="entry name" value="Thiol:disulfide interchange protein DsbD, N-terminal domain (DsbD-alpha)"/>
    <property type="match status" value="1"/>
</dbReference>
<accession>A0A6J4PL45</accession>
<dbReference type="InterPro" id="IPR036929">
    <property type="entry name" value="DsbDN_sf"/>
</dbReference>
<feature type="signal peptide" evidence="1">
    <location>
        <begin position="1"/>
        <end position="18"/>
    </location>
</feature>
<dbReference type="EMBL" id="CADCUR010000224">
    <property type="protein sequence ID" value="CAA9413292.1"/>
    <property type="molecule type" value="Genomic_DNA"/>
</dbReference>
<dbReference type="Pfam" id="PF11412">
    <property type="entry name" value="DsbD_N"/>
    <property type="match status" value="1"/>
</dbReference>
<sequence length="153" mass="16224">MKKLLFALFTAFILTAGALVEADAQTVSGSIGAVKRGGATKGAIVLSIPGGLHVNSNRPNSQYAIPTVVRLSAVGAKIGAVSYPRGVNRKFGFSEDTINVYEGRTAFSFNLTVPASFKGNVVRVRAVVRYQACTDEVCYPPKSKEITLTAKVQ</sequence>
<proteinExistence type="predicted"/>
<evidence type="ECO:0000313" key="3">
    <source>
        <dbReference type="EMBL" id="CAA9413292.1"/>
    </source>
</evidence>
<dbReference type="InterPro" id="IPR028250">
    <property type="entry name" value="DsbDN"/>
</dbReference>
<gene>
    <name evidence="3" type="ORF">AVDCRST_MAG74-2772</name>
</gene>
<reference evidence="3" key="1">
    <citation type="submission" date="2020-02" db="EMBL/GenBank/DDBJ databases">
        <authorList>
            <person name="Meier V. D."/>
        </authorList>
    </citation>
    <scope>NUCLEOTIDE SEQUENCE</scope>
    <source>
        <strain evidence="3">AVDCRST_MAG74</strain>
    </source>
</reference>
<evidence type="ECO:0000256" key="1">
    <source>
        <dbReference type="SAM" id="SignalP"/>
    </source>
</evidence>
<evidence type="ECO:0000259" key="2">
    <source>
        <dbReference type="Pfam" id="PF11412"/>
    </source>
</evidence>
<feature type="domain" description="Thiol:disulfide interchange protein DsbD N-terminal" evidence="2">
    <location>
        <begin position="37"/>
        <end position="149"/>
    </location>
</feature>
<protein>
    <recommendedName>
        <fullName evidence="2">Thiol:disulfide interchange protein DsbD N-terminal domain-containing protein</fullName>
    </recommendedName>
</protein>
<dbReference type="AlphaFoldDB" id="A0A6J4PL45"/>